<gene>
    <name evidence="1" type="ORF">QE424_001713</name>
</gene>
<accession>A0AAP5AGV2</accession>
<name>A0AAP5AGV2_9GAMM</name>
<proteinExistence type="predicted"/>
<dbReference type="Proteomes" id="UP001226084">
    <property type="component" value="Unassembled WGS sequence"/>
</dbReference>
<evidence type="ECO:0000313" key="1">
    <source>
        <dbReference type="EMBL" id="MDQ1108554.1"/>
    </source>
</evidence>
<protein>
    <submittedName>
        <fullName evidence="1">Uncharacterized protein</fullName>
    </submittedName>
</protein>
<dbReference type="RefSeq" id="WP_157771735.1">
    <property type="nucleotide sequence ID" value="NZ_CP016294.1"/>
</dbReference>
<comment type="caution">
    <text evidence="1">The sequence shown here is derived from an EMBL/GenBank/DDBJ whole genome shotgun (WGS) entry which is preliminary data.</text>
</comment>
<dbReference type="AlphaFoldDB" id="A0AAP5AGV2"/>
<organism evidence="1 2">
    <name type="scientific">Stenotrophomonas rhizophila</name>
    <dbReference type="NCBI Taxonomy" id="216778"/>
    <lineage>
        <taxon>Bacteria</taxon>
        <taxon>Pseudomonadati</taxon>
        <taxon>Pseudomonadota</taxon>
        <taxon>Gammaproteobacteria</taxon>
        <taxon>Lysobacterales</taxon>
        <taxon>Lysobacteraceae</taxon>
        <taxon>Stenotrophomonas</taxon>
    </lineage>
</organism>
<reference evidence="1" key="1">
    <citation type="submission" date="2023-07" db="EMBL/GenBank/DDBJ databases">
        <title>Functional and genomic diversity of the sorghum phyllosphere microbiome.</title>
        <authorList>
            <person name="Shade A."/>
        </authorList>
    </citation>
    <scope>NUCLEOTIDE SEQUENCE</scope>
    <source>
        <strain evidence="1">SORGH_AS_0457</strain>
    </source>
</reference>
<dbReference type="EMBL" id="JAUTAS010000001">
    <property type="protein sequence ID" value="MDQ1108554.1"/>
    <property type="molecule type" value="Genomic_DNA"/>
</dbReference>
<evidence type="ECO:0000313" key="2">
    <source>
        <dbReference type="Proteomes" id="UP001226084"/>
    </source>
</evidence>
<sequence length="164" mass="16875">MTAASAGVTLQGQITAIDTRTRAVTVTGADGGSLDFIAGADVRNFNQLKVGDKVTLDYQAAVALDLQPAGSAPVGVTRSQAGTVPIRGATPGGARSNTIEIVTEVAAVDPVANTIALRGPRGNTQIIAVEREDLRAKLPSVKRGDLLKISYTEAVALGIRRDSP</sequence>